<evidence type="ECO:0000313" key="2">
    <source>
        <dbReference type="EMBL" id="KAF5929112.1"/>
    </source>
</evidence>
<proteinExistence type="predicted"/>
<keyword evidence="1" id="KW-1133">Transmembrane helix</keyword>
<evidence type="ECO:0000256" key="1">
    <source>
        <dbReference type="SAM" id="Phobius"/>
    </source>
</evidence>
<keyword evidence="1" id="KW-0472">Membrane</keyword>
<feature type="transmembrane region" description="Helical" evidence="1">
    <location>
        <begin position="32"/>
        <end position="53"/>
    </location>
</feature>
<evidence type="ECO:0000313" key="3">
    <source>
        <dbReference type="Proteomes" id="UP000551758"/>
    </source>
</evidence>
<reference evidence="2 3" key="1">
    <citation type="journal article" date="2020" name="Mol. Biol. Evol.">
        <title>Interspecific Gene Flow and the Evolution of Specialization in Black and White Rhinoceros.</title>
        <authorList>
            <person name="Moodley Y."/>
            <person name="Westbury M.V."/>
            <person name="Russo I.M."/>
            <person name="Gopalakrishnan S."/>
            <person name="Rakotoarivelo A."/>
            <person name="Olsen R.A."/>
            <person name="Prost S."/>
            <person name="Tunstall T."/>
            <person name="Ryder O.A."/>
            <person name="Dalen L."/>
            <person name="Bruford M.W."/>
        </authorList>
    </citation>
    <scope>NUCLEOTIDE SEQUENCE [LARGE SCALE GENOMIC DNA]</scope>
    <source>
        <strain evidence="2">SBR-YM</strain>
        <tissue evidence="2">Skin</tissue>
    </source>
</reference>
<keyword evidence="1" id="KW-0812">Transmembrane</keyword>
<dbReference type="EMBL" id="JACDTQ010000127">
    <property type="protein sequence ID" value="KAF5929112.1"/>
    <property type="molecule type" value="Genomic_DNA"/>
</dbReference>
<comment type="caution">
    <text evidence="2">The sequence shown here is derived from an EMBL/GenBank/DDBJ whole genome shotgun (WGS) entry which is preliminary data.</text>
</comment>
<sequence length="141" mass="15677">MNGQNCGVKKAPSKQEMACASSKEVEVVLETLVVVMQVVLVGMTTLIVVEGPFHHHQESEIKKAKEKGKKFPRRFLSPRASALTSPAVTSLSRDAGSWAGRAYFRFRQLFTGPDQPKEMLRALTKNSNPIQHQRGAREDTQ</sequence>
<organism evidence="2 3">
    <name type="scientific">Diceros bicornis minor</name>
    <name type="common">South-central black rhinoceros</name>
    <dbReference type="NCBI Taxonomy" id="77932"/>
    <lineage>
        <taxon>Eukaryota</taxon>
        <taxon>Metazoa</taxon>
        <taxon>Chordata</taxon>
        <taxon>Craniata</taxon>
        <taxon>Vertebrata</taxon>
        <taxon>Euteleostomi</taxon>
        <taxon>Mammalia</taxon>
        <taxon>Eutheria</taxon>
        <taxon>Laurasiatheria</taxon>
        <taxon>Perissodactyla</taxon>
        <taxon>Rhinocerotidae</taxon>
        <taxon>Diceros</taxon>
    </lineage>
</organism>
<keyword evidence="3" id="KW-1185">Reference proteome</keyword>
<accession>A0A7J7FM24</accession>
<dbReference type="AlphaFoldDB" id="A0A7J7FM24"/>
<dbReference type="Proteomes" id="UP000551758">
    <property type="component" value="Unassembled WGS sequence"/>
</dbReference>
<protein>
    <submittedName>
        <fullName evidence="2">Uncharacterized protein</fullName>
    </submittedName>
</protein>
<gene>
    <name evidence="2" type="ORF">HPG69_019132</name>
</gene>
<name>A0A7J7FM24_DICBM</name>